<protein>
    <submittedName>
        <fullName evidence="5">Uncharacterized protein</fullName>
    </submittedName>
</protein>
<feature type="signal peptide" evidence="4">
    <location>
        <begin position="1"/>
        <end position="22"/>
    </location>
</feature>
<sequence length="311" mass="35309">MKTLKKYALSILIIVATVQMCAMEETKKKKLNKNIPTLQSIAGRAVACEFKRMIDAREQFEDGQFQEFVNYVQLHADTLKPFLSDEICLHTGEILIEKREIFNEAVKAQHSQVVALLLAAGVDVNLHDYFDDRVKNSERNVKRVKLLLDHGVNVNLQTDRGWTLLHTAAYYGHVDLVQLLLDHGADKDSQNKKGRTALHLAIYNVDFAEYDGKLSQHEDPIGVRTKIVALLLEYGANVETQDHNGKTPLHLTGCSYTNQEIITMLLDYGVHLDVQDTSGKTPYDSELIQTIVFSRKLHQIAFYVFETIQAR</sequence>
<feature type="repeat" description="ANK" evidence="3">
    <location>
        <begin position="193"/>
        <end position="243"/>
    </location>
</feature>
<dbReference type="SMART" id="SM00248">
    <property type="entry name" value="ANK"/>
    <property type="match status" value="4"/>
</dbReference>
<dbReference type="Gene3D" id="1.25.40.20">
    <property type="entry name" value="Ankyrin repeat-containing domain"/>
    <property type="match status" value="2"/>
</dbReference>
<dbReference type="PANTHER" id="PTHR24173">
    <property type="entry name" value="ANKYRIN REPEAT CONTAINING"/>
    <property type="match status" value="1"/>
</dbReference>
<dbReference type="SUPFAM" id="SSF48403">
    <property type="entry name" value="Ankyrin repeat"/>
    <property type="match status" value="1"/>
</dbReference>
<dbReference type="InterPro" id="IPR002110">
    <property type="entry name" value="Ankyrin_rpt"/>
</dbReference>
<evidence type="ECO:0000256" key="1">
    <source>
        <dbReference type="ARBA" id="ARBA00022737"/>
    </source>
</evidence>
<keyword evidence="1" id="KW-0677">Repeat</keyword>
<dbReference type="PRINTS" id="PR01415">
    <property type="entry name" value="ANKYRIN"/>
</dbReference>
<dbReference type="Proteomes" id="UP000254834">
    <property type="component" value="Chromosome"/>
</dbReference>
<name>A0A345ZCU4_9BACT</name>
<dbReference type="OrthoDB" id="671583at2"/>
<accession>A0A345ZCU4</accession>
<reference evidence="5 6" key="1">
    <citation type="submission" date="2017-12" db="EMBL/GenBank/DDBJ databases">
        <title>Chromulinavorax destructans is a abundant pathogen of dominant heterotrophic picoflagllates.</title>
        <authorList>
            <person name="Deeg C.M."/>
            <person name="Zimmer M."/>
            <person name="Suttle C.A."/>
        </authorList>
    </citation>
    <scope>NUCLEOTIDE SEQUENCE [LARGE SCALE GENOMIC DNA]</scope>
    <source>
        <strain evidence="5 6">SeV1</strain>
    </source>
</reference>
<evidence type="ECO:0000256" key="4">
    <source>
        <dbReference type="SAM" id="SignalP"/>
    </source>
</evidence>
<evidence type="ECO:0000313" key="6">
    <source>
        <dbReference type="Proteomes" id="UP000254834"/>
    </source>
</evidence>
<keyword evidence="6" id="KW-1185">Reference proteome</keyword>
<gene>
    <name evidence="5" type="ORF">C0J27_05260</name>
</gene>
<organism evidence="5 6">
    <name type="scientific">Candidatus Chromulinivorax destructor</name>
    <dbReference type="NCBI Taxonomy" id="2066483"/>
    <lineage>
        <taxon>Bacteria</taxon>
        <taxon>Candidatus Babelota</taxon>
        <taxon>Candidatus Babeliae</taxon>
        <taxon>Candidatus Babeliales</taxon>
        <taxon>Candidatus Chromulinivoraceae</taxon>
        <taxon>Candidatus Chromulinivorax</taxon>
    </lineage>
</organism>
<feature type="repeat" description="ANK" evidence="3">
    <location>
        <begin position="244"/>
        <end position="277"/>
    </location>
</feature>
<evidence type="ECO:0000313" key="5">
    <source>
        <dbReference type="EMBL" id="AXK61111.1"/>
    </source>
</evidence>
<dbReference type="AlphaFoldDB" id="A0A345ZCU4"/>
<dbReference type="PANTHER" id="PTHR24173:SF74">
    <property type="entry name" value="ANKYRIN REPEAT DOMAIN-CONTAINING PROTEIN 16"/>
    <property type="match status" value="1"/>
</dbReference>
<proteinExistence type="predicted"/>
<dbReference type="EMBL" id="CP025544">
    <property type="protein sequence ID" value="AXK61111.1"/>
    <property type="molecule type" value="Genomic_DNA"/>
</dbReference>
<feature type="chain" id="PRO_5016872841" evidence="4">
    <location>
        <begin position="23"/>
        <end position="311"/>
    </location>
</feature>
<evidence type="ECO:0000256" key="2">
    <source>
        <dbReference type="ARBA" id="ARBA00023043"/>
    </source>
</evidence>
<dbReference type="KEGG" id="cdes:C0J27_05260"/>
<keyword evidence="4" id="KW-0732">Signal</keyword>
<dbReference type="PROSITE" id="PS50297">
    <property type="entry name" value="ANK_REP_REGION"/>
    <property type="match status" value="2"/>
</dbReference>
<dbReference type="PROSITE" id="PS50088">
    <property type="entry name" value="ANK_REPEAT"/>
    <property type="match status" value="3"/>
</dbReference>
<keyword evidence="2 3" id="KW-0040">ANK repeat</keyword>
<dbReference type="Pfam" id="PF12796">
    <property type="entry name" value="Ank_2"/>
    <property type="match status" value="2"/>
</dbReference>
<evidence type="ECO:0000256" key="3">
    <source>
        <dbReference type="PROSITE-ProRule" id="PRU00023"/>
    </source>
</evidence>
<feature type="repeat" description="ANK" evidence="3">
    <location>
        <begin position="160"/>
        <end position="192"/>
    </location>
</feature>
<dbReference type="RefSeq" id="WP_115586126.1">
    <property type="nucleotide sequence ID" value="NZ_CP025544.1"/>
</dbReference>
<dbReference type="InterPro" id="IPR036770">
    <property type="entry name" value="Ankyrin_rpt-contain_sf"/>
</dbReference>